<reference evidence="2" key="1">
    <citation type="journal article" date="2018" name="Genome Announc.">
        <title>Ignatzschineria cameli sp. nov., isolated from necrotic foot tissue of dromedaries (Camelus dromedarius) and associated maggots (Wohlfahrtia species) in Dubai.</title>
        <authorList>
            <person name="Tsang C.C."/>
            <person name="Tang J.Y."/>
            <person name="Fong J.Y."/>
            <person name="Kinne J."/>
            <person name="Lee H.H."/>
            <person name="Joseph M."/>
            <person name="Jose S."/>
            <person name="Schuster R.K."/>
            <person name="Tang Y."/>
            <person name="Sivakumar S."/>
            <person name="Chen J.H."/>
            <person name="Teng J.L."/>
            <person name="Lau S.K."/>
            <person name="Wernery U."/>
            <person name="Woo P.C."/>
        </authorList>
    </citation>
    <scope>NUCLEOTIDE SEQUENCE</scope>
    <source>
        <strain evidence="2">UAE-HKU57</strain>
        <strain evidence="3">UAE-HKU58</strain>
    </source>
</reference>
<dbReference type="InterPro" id="IPR036691">
    <property type="entry name" value="Endo/exonu/phosph_ase_sf"/>
</dbReference>
<dbReference type="Gene3D" id="3.60.10.10">
    <property type="entry name" value="Endonuclease/exonuclease/phosphatase"/>
    <property type="match status" value="1"/>
</dbReference>
<evidence type="ECO:0000259" key="1">
    <source>
        <dbReference type="Pfam" id="PF19580"/>
    </source>
</evidence>
<sequence>MYLEEQLISFIWWNTSLSFGKKRNLEDESRKVIFDTINKFTSSDVDCIVLTEISEEDVKEIRVECNLRGYKIRSIFDKVGKTHFDFCVIYKNATLEILGQPIKIDKIVNNKSYKLGVRVKFFEKNSKEIFHTIFSHWPARIYGTDIQKRNEMSARLRFSIESDIIEKYRADELGEPFIILLGDYNEEPFSVHLSENLKSTRDKFLVKKKPDLFYNPFWGDLSLKENQQHIGSYYFKKGDITRWYTLDQIMYSHAFVDGKEWEVVDFLDRIMAFPELFSLITDNESKLDHFPILGIIRKVN</sequence>
<evidence type="ECO:0000313" key="2">
    <source>
        <dbReference type="EMBL" id="PWD85806.1"/>
    </source>
</evidence>
<keyword evidence="5" id="KW-1185">Reference proteome</keyword>
<dbReference type="AlphaFoldDB" id="A0A2U2AQH8"/>
<evidence type="ECO:0000313" key="5">
    <source>
        <dbReference type="Proteomes" id="UP000245217"/>
    </source>
</evidence>
<accession>A0A2U2AQH8</accession>
<proteinExistence type="predicted"/>
<evidence type="ECO:0000313" key="3">
    <source>
        <dbReference type="EMBL" id="PWD91694.1"/>
    </source>
</evidence>
<organism evidence="2 4">
    <name type="scientific">Ignatzschineria cameli</name>
    <dbReference type="NCBI Taxonomy" id="2182793"/>
    <lineage>
        <taxon>Bacteria</taxon>
        <taxon>Pseudomonadati</taxon>
        <taxon>Pseudomonadota</taxon>
        <taxon>Gammaproteobacteria</taxon>
        <taxon>Cardiobacteriales</taxon>
        <taxon>Ignatzschineriaceae</taxon>
        <taxon>Ignatzschineria</taxon>
    </lineage>
</organism>
<dbReference type="Proteomes" id="UP000245059">
    <property type="component" value="Unassembled WGS sequence"/>
</dbReference>
<dbReference type="Proteomes" id="UP000245217">
    <property type="component" value="Unassembled WGS sequence"/>
</dbReference>
<dbReference type="GO" id="GO:0003824">
    <property type="term" value="F:catalytic activity"/>
    <property type="evidence" value="ECO:0007669"/>
    <property type="project" value="InterPro"/>
</dbReference>
<dbReference type="SUPFAM" id="SSF56219">
    <property type="entry name" value="DNase I-like"/>
    <property type="match status" value="1"/>
</dbReference>
<dbReference type="InterPro" id="IPR005135">
    <property type="entry name" value="Endo/exonuclease/phosphatase"/>
</dbReference>
<protein>
    <recommendedName>
        <fullName evidence="1">Endonuclease/exonuclease/phosphatase domain-containing protein</fullName>
    </recommendedName>
</protein>
<name>A0A2U2AQH8_9GAMM</name>
<feature type="domain" description="Endonuclease/exonuclease/phosphatase" evidence="1">
    <location>
        <begin position="37"/>
        <end position="263"/>
    </location>
</feature>
<comment type="caution">
    <text evidence="2">The sequence shown here is derived from an EMBL/GenBank/DDBJ whole genome shotgun (WGS) entry which is preliminary data.</text>
</comment>
<evidence type="ECO:0000313" key="4">
    <source>
        <dbReference type="Proteomes" id="UP000245059"/>
    </source>
</evidence>
<gene>
    <name evidence="2" type="ORF">DC077_07160</name>
    <name evidence="3" type="ORF">DC078_06780</name>
</gene>
<reference evidence="4 5" key="2">
    <citation type="submission" date="2018-05" db="EMBL/GenBank/DDBJ databases">
        <title>Ignatzschineria dubaiensis sp. nov., isolated from necrotic foot tissues of dromedaries (Camelus dromedarius) and associated maggots in Dubai, United Arab Emirates.</title>
        <authorList>
            <person name="Tsang C.C."/>
            <person name="Tang J.Y.M."/>
            <person name="Fong J.Y.H."/>
            <person name="Kinne J."/>
            <person name="Lee H.H."/>
            <person name="Joseph M."/>
            <person name="Jose S."/>
            <person name="Schuster R.K."/>
            <person name="Tang Y."/>
            <person name="Sivakumar S."/>
            <person name="Chen J.H.K."/>
            <person name="Teng J.L.L."/>
            <person name="Lau S.K.P."/>
            <person name="Wernery U."/>
            <person name="Woo P.C.Y."/>
        </authorList>
    </citation>
    <scope>NUCLEOTIDE SEQUENCE [LARGE SCALE GENOMIC DNA]</scope>
    <source>
        <strain evidence="4">UAE-HKU57</strain>
        <strain evidence="5">UAE-HKU58</strain>
    </source>
</reference>
<dbReference type="EMBL" id="QEWW01000004">
    <property type="protein sequence ID" value="PWD85806.1"/>
    <property type="molecule type" value="Genomic_DNA"/>
</dbReference>
<dbReference type="Pfam" id="PF19580">
    <property type="entry name" value="Exo_endo_phos_3"/>
    <property type="match status" value="1"/>
</dbReference>
<dbReference type="EMBL" id="QEWV01000005">
    <property type="protein sequence ID" value="PWD91694.1"/>
    <property type="molecule type" value="Genomic_DNA"/>
</dbReference>